<keyword evidence="2" id="KW-0472">Membrane</keyword>
<comment type="caution">
    <text evidence="6">The sequence shown here is derived from an EMBL/GenBank/DDBJ whole genome shotgun (WGS) entry which is preliminary data.</text>
</comment>
<feature type="chain" id="PRO_5021024131" description="Secretin/TonB short N-terminal domain-containing protein" evidence="4">
    <location>
        <begin position="30"/>
        <end position="164"/>
    </location>
</feature>
<keyword evidence="1" id="KW-0813">Transport</keyword>
<feature type="signal peptide" evidence="4">
    <location>
        <begin position="1"/>
        <end position="29"/>
    </location>
</feature>
<name>A0A4Q9RDI9_9GAMM</name>
<dbReference type="GO" id="GO:0019867">
    <property type="term" value="C:outer membrane"/>
    <property type="evidence" value="ECO:0007669"/>
    <property type="project" value="InterPro"/>
</dbReference>
<evidence type="ECO:0000256" key="4">
    <source>
        <dbReference type="SAM" id="SignalP"/>
    </source>
</evidence>
<sequence>MNDHSPRKRRLPAAIHLALIGAMSGTVLATSLATSPAWAQDDSARYRFDIPVGPLEAAIAHFASITGSNISFQPGTANQQRSPGLQGNHSLQQGLQQLLAGSDLQAVELGNGSFTLIMRDKGLTLEATSITGTSLKNSATTEGTNRNRSSTLNAMASLGNPYIG</sequence>
<protein>
    <recommendedName>
        <fullName evidence="5">Secretin/TonB short N-terminal domain-containing protein</fullName>
    </recommendedName>
</protein>
<proteinExistence type="predicted"/>
<evidence type="ECO:0000256" key="2">
    <source>
        <dbReference type="ARBA" id="ARBA00023136"/>
    </source>
</evidence>
<dbReference type="Proteomes" id="UP000292639">
    <property type="component" value="Unassembled WGS sequence"/>
</dbReference>
<dbReference type="RefSeq" id="WP_131182852.1">
    <property type="nucleotide sequence ID" value="NZ_QJUO01000001.1"/>
</dbReference>
<dbReference type="Gene3D" id="3.55.50.30">
    <property type="match status" value="1"/>
</dbReference>
<accession>A0A4Q9RDI9</accession>
<dbReference type="InterPro" id="IPR011662">
    <property type="entry name" value="Secretin/TonB_short_N"/>
</dbReference>
<feature type="domain" description="Secretin/TonB short N-terminal" evidence="5">
    <location>
        <begin position="68"/>
        <end position="119"/>
    </location>
</feature>
<evidence type="ECO:0000313" key="7">
    <source>
        <dbReference type="Proteomes" id="UP000292639"/>
    </source>
</evidence>
<dbReference type="AlphaFoldDB" id="A0A4Q9RDI9"/>
<gene>
    <name evidence="6" type="ORF">DNJ96_02870</name>
</gene>
<evidence type="ECO:0000259" key="5">
    <source>
        <dbReference type="SMART" id="SM00965"/>
    </source>
</evidence>
<dbReference type="Pfam" id="PF07660">
    <property type="entry name" value="STN"/>
    <property type="match status" value="1"/>
</dbReference>
<dbReference type="EMBL" id="QJUP01000002">
    <property type="protein sequence ID" value="TBU99268.1"/>
    <property type="molecule type" value="Genomic_DNA"/>
</dbReference>
<reference evidence="6 7" key="1">
    <citation type="submission" date="2018-06" db="EMBL/GenBank/DDBJ databases">
        <title>Three novel Pseudomonas species isolated from symptomatic oak.</title>
        <authorList>
            <person name="Bueno-Gonzalez V."/>
            <person name="Brady C."/>
        </authorList>
    </citation>
    <scope>NUCLEOTIDE SEQUENCE [LARGE SCALE GENOMIC DNA]</scope>
    <source>
        <strain evidence="6 7">P17C</strain>
    </source>
</reference>
<evidence type="ECO:0000256" key="3">
    <source>
        <dbReference type="ARBA" id="ARBA00023237"/>
    </source>
</evidence>
<keyword evidence="3" id="KW-0998">Cell outer membrane</keyword>
<organism evidence="6 7">
    <name type="scientific">Stutzerimonas kirkiae</name>
    <dbReference type="NCBI Taxonomy" id="2211392"/>
    <lineage>
        <taxon>Bacteria</taxon>
        <taxon>Pseudomonadati</taxon>
        <taxon>Pseudomonadota</taxon>
        <taxon>Gammaproteobacteria</taxon>
        <taxon>Pseudomonadales</taxon>
        <taxon>Pseudomonadaceae</taxon>
        <taxon>Stutzerimonas</taxon>
    </lineage>
</organism>
<keyword evidence="4" id="KW-0732">Signal</keyword>
<keyword evidence="7" id="KW-1185">Reference proteome</keyword>
<evidence type="ECO:0000256" key="1">
    <source>
        <dbReference type="ARBA" id="ARBA00022448"/>
    </source>
</evidence>
<dbReference type="SMART" id="SM00965">
    <property type="entry name" value="STN"/>
    <property type="match status" value="1"/>
</dbReference>
<evidence type="ECO:0000313" key="6">
    <source>
        <dbReference type="EMBL" id="TBU99268.1"/>
    </source>
</evidence>